<feature type="domain" description="Myb-like DNA-binding" evidence="2">
    <location>
        <begin position="15"/>
        <end position="62"/>
    </location>
</feature>
<evidence type="ECO:0000313" key="3">
    <source>
        <dbReference type="EMBL" id="KAL2868728.1"/>
    </source>
</evidence>
<dbReference type="InterPro" id="IPR054505">
    <property type="entry name" value="Myb_DNA-bind_8"/>
</dbReference>
<protein>
    <recommendedName>
        <fullName evidence="2">Myb-like DNA-binding domain-containing protein</fullName>
    </recommendedName>
</protein>
<accession>A0ABR4LW09</accession>
<dbReference type="Pfam" id="PF22980">
    <property type="entry name" value="Myb_DNA-bind_8"/>
    <property type="match status" value="1"/>
</dbReference>
<keyword evidence="4" id="KW-1185">Reference proteome</keyword>
<dbReference type="RefSeq" id="XP_070887707.1">
    <property type="nucleotide sequence ID" value="XM_071032633.1"/>
</dbReference>
<feature type="compositionally biased region" description="Basic and acidic residues" evidence="1">
    <location>
        <begin position="141"/>
        <end position="153"/>
    </location>
</feature>
<comment type="caution">
    <text evidence="3">The sequence shown here is derived from an EMBL/GenBank/DDBJ whole genome shotgun (WGS) entry which is preliminary data.</text>
</comment>
<dbReference type="Proteomes" id="UP001610432">
    <property type="component" value="Unassembled WGS sequence"/>
</dbReference>
<gene>
    <name evidence="3" type="ORF">BJX67DRAFT_379679</name>
</gene>
<organism evidence="3 4">
    <name type="scientific">Aspergillus lucknowensis</name>
    <dbReference type="NCBI Taxonomy" id="176173"/>
    <lineage>
        <taxon>Eukaryota</taxon>
        <taxon>Fungi</taxon>
        <taxon>Dikarya</taxon>
        <taxon>Ascomycota</taxon>
        <taxon>Pezizomycotina</taxon>
        <taxon>Eurotiomycetes</taxon>
        <taxon>Eurotiomycetidae</taxon>
        <taxon>Eurotiales</taxon>
        <taxon>Aspergillaceae</taxon>
        <taxon>Aspergillus</taxon>
        <taxon>Aspergillus subgen. Nidulantes</taxon>
    </lineage>
</organism>
<reference evidence="3 4" key="1">
    <citation type="submission" date="2024-07" db="EMBL/GenBank/DDBJ databases">
        <title>Section-level genome sequencing and comparative genomics of Aspergillus sections Usti and Cavernicolus.</title>
        <authorList>
            <consortium name="Lawrence Berkeley National Laboratory"/>
            <person name="Nybo J.L."/>
            <person name="Vesth T.C."/>
            <person name="Theobald S."/>
            <person name="Frisvad J.C."/>
            <person name="Larsen T.O."/>
            <person name="Kjaerboelling I."/>
            <person name="Rothschild-Mancinelli K."/>
            <person name="Lyhne E.K."/>
            <person name="Kogle M.E."/>
            <person name="Barry K."/>
            <person name="Clum A."/>
            <person name="Na H."/>
            <person name="Ledsgaard L."/>
            <person name="Lin J."/>
            <person name="Lipzen A."/>
            <person name="Kuo A."/>
            <person name="Riley R."/>
            <person name="Mondo S."/>
            <person name="Labutti K."/>
            <person name="Haridas S."/>
            <person name="Pangalinan J."/>
            <person name="Salamov A.A."/>
            <person name="Simmons B.A."/>
            <person name="Magnuson J.K."/>
            <person name="Chen J."/>
            <person name="Drula E."/>
            <person name="Henrissat B."/>
            <person name="Wiebenga A."/>
            <person name="Lubbers R.J."/>
            <person name="Gomes A.C."/>
            <person name="Macurrencykelacurrency M.R."/>
            <person name="Stajich J."/>
            <person name="Grigoriev I.V."/>
            <person name="Mortensen U.H."/>
            <person name="De Vries R.P."/>
            <person name="Baker S.E."/>
            <person name="Andersen M.R."/>
        </authorList>
    </citation>
    <scope>NUCLEOTIDE SEQUENCE [LARGE SCALE GENOMIC DNA]</scope>
    <source>
        <strain evidence="3 4">CBS 449.75</strain>
    </source>
</reference>
<dbReference type="EMBL" id="JBFXLQ010000012">
    <property type="protein sequence ID" value="KAL2868728.1"/>
    <property type="molecule type" value="Genomic_DNA"/>
</dbReference>
<proteinExistence type="predicted"/>
<feature type="region of interest" description="Disordered" evidence="1">
    <location>
        <begin position="67"/>
        <end position="153"/>
    </location>
</feature>
<evidence type="ECO:0000313" key="4">
    <source>
        <dbReference type="Proteomes" id="UP001610432"/>
    </source>
</evidence>
<evidence type="ECO:0000256" key="1">
    <source>
        <dbReference type="SAM" id="MobiDB-lite"/>
    </source>
</evidence>
<dbReference type="GeneID" id="98147705"/>
<sequence length="153" mass="16592">MTSNSNNQDNEIPPQDIRFGFECLRNIDGDGKVDLGAVGEALGYSNVNSVGNRFRELRKRYGFTRLECKTGSPTKAKAKSTSQPADATPTKRPRGRPPKKTVGPKDAKPVSDTPTSATKHVVKTEEKNEAGSEPGNIAVEVRCKKEETTAAYP</sequence>
<evidence type="ECO:0000259" key="2">
    <source>
        <dbReference type="Pfam" id="PF22980"/>
    </source>
</evidence>
<name>A0ABR4LW09_9EURO</name>